<dbReference type="Pfam" id="PF00005">
    <property type="entry name" value="ABC_tran"/>
    <property type="match status" value="2"/>
</dbReference>
<feature type="transmembrane region" description="Helical" evidence="8">
    <location>
        <begin position="749"/>
        <end position="766"/>
    </location>
</feature>
<evidence type="ECO:0000256" key="4">
    <source>
        <dbReference type="ARBA" id="ARBA00022741"/>
    </source>
</evidence>
<organism evidence="12 13">
    <name type="scientific">Hyaloscypha bicolor E</name>
    <dbReference type="NCBI Taxonomy" id="1095630"/>
    <lineage>
        <taxon>Eukaryota</taxon>
        <taxon>Fungi</taxon>
        <taxon>Dikarya</taxon>
        <taxon>Ascomycota</taxon>
        <taxon>Pezizomycotina</taxon>
        <taxon>Leotiomycetes</taxon>
        <taxon>Helotiales</taxon>
        <taxon>Hyaloscyphaceae</taxon>
        <taxon>Hyaloscypha</taxon>
        <taxon>Hyaloscypha bicolor</taxon>
    </lineage>
</organism>
<dbReference type="PANTHER" id="PTHR24223">
    <property type="entry name" value="ATP-BINDING CASSETTE SUB-FAMILY C"/>
    <property type="match status" value="1"/>
</dbReference>
<dbReference type="Proteomes" id="UP000235371">
    <property type="component" value="Unassembled WGS sequence"/>
</dbReference>
<dbReference type="InterPro" id="IPR044726">
    <property type="entry name" value="ABCC_6TM_D2"/>
</dbReference>
<keyword evidence="3 8" id="KW-0812">Transmembrane</keyword>
<dbReference type="SUPFAM" id="SSF52540">
    <property type="entry name" value="P-loop containing nucleoside triphosphate hydrolases"/>
    <property type="match status" value="2"/>
</dbReference>
<dbReference type="GO" id="GO:0016887">
    <property type="term" value="F:ATP hydrolysis activity"/>
    <property type="evidence" value="ECO:0007669"/>
    <property type="project" value="InterPro"/>
</dbReference>
<feature type="transmembrane region" description="Helical" evidence="8">
    <location>
        <begin position="146"/>
        <end position="168"/>
    </location>
</feature>
<evidence type="ECO:0000256" key="2">
    <source>
        <dbReference type="ARBA" id="ARBA00022448"/>
    </source>
</evidence>
<evidence type="ECO:0000256" key="3">
    <source>
        <dbReference type="ARBA" id="ARBA00022692"/>
    </source>
</evidence>
<dbReference type="EMBL" id="KZ613774">
    <property type="protein sequence ID" value="PMD63985.1"/>
    <property type="molecule type" value="Genomic_DNA"/>
</dbReference>
<dbReference type="Gene3D" id="1.20.1560.10">
    <property type="entry name" value="ABC transporter type 1, transmembrane domain"/>
    <property type="match status" value="2"/>
</dbReference>
<keyword evidence="5 12" id="KW-0067">ATP-binding</keyword>
<feature type="domain" description="ABC transmembrane type-1" evidence="11">
    <location>
        <begin position="123"/>
        <end position="392"/>
    </location>
</feature>
<feature type="transmembrane region" description="Helical" evidence="8">
    <location>
        <begin position="968"/>
        <end position="989"/>
    </location>
</feature>
<feature type="domain" description="ABC transporter" evidence="10">
    <location>
        <begin position="439"/>
        <end position="664"/>
    </location>
</feature>
<dbReference type="PANTHER" id="PTHR24223:SF345">
    <property type="entry name" value="ABC MULTIDRUG TRANSPORTER (EUROFUNG)"/>
    <property type="match status" value="1"/>
</dbReference>
<comment type="subcellular location">
    <subcellularLocation>
        <location evidence="1">Membrane</location>
        <topology evidence="1">Multi-pass membrane protein</topology>
    </subcellularLocation>
</comment>
<keyword evidence="9" id="KW-0732">Signal</keyword>
<dbReference type="PROSITE" id="PS00211">
    <property type="entry name" value="ABC_TRANSPORTER_1"/>
    <property type="match status" value="1"/>
</dbReference>
<dbReference type="SUPFAM" id="SSF90123">
    <property type="entry name" value="ABC transporter transmembrane region"/>
    <property type="match status" value="2"/>
</dbReference>
<evidence type="ECO:0000256" key="8">
    <source>
        <dbReference type="SAM" id="Phobius"/>
    </source>
</evidence>
<dbReference type="GO" id="GO:0005524">
    <property type="term" value="F:ATP binding"/>
    <property type="evidence" value="ECO:0007669"/>
    <property type="project" value="UniProtKB-KW"/>
</dbReference>
<dbReference type="CDD" id="cd18580">
    <property type="entry name" value="ABC_6TM_ABCC_D2"/>
    <property type="match status" value="1"/>
</dbReference>
<dbReference type="InterPro" id="IPR011527">
    <property type="entry name" value="ABC1_TM_dom"/>
</dbReference>
<dbReference type="OrthoDB" id="4139357at2759"/>
<dbReference type="InterPro" id="IPR003593">
    <property type="entry name" value="AAA+_ATPase"/>
</dbReference>
<dbReference type="Pfam" id="PF00664">
    <property type="entry name" value="ABC_membrane"/>
    <property type="match status" value="2"/>
</dbReference>
<dbReference type="InParanoid" id="A0A2J6TLT4"/>
<dbReference type="InterPro" id="IPR017871">
    <property type="entry name" value="ABC_transporter-like_CS"/>
</dbReference>
<feature type="transmembrane region" description="Helical" evidence="8">
    <location>
        <begin position="234"/>
        <end position="257"/>
    </location>
</feature>
<evidence type="ECO:0000256" key="9">
    <source>
        <dbReference type="SAM" id="SignalP"/>
    </source>
</evidence>
<dbReference type="FunFam" id="1.20.1560.10:FF:000066">
    <property type="entry name" value="ABC multidrug transporter (Eurofung)"/>
    <property type="match status" value="1"/>
</dbReference>
<reference evidence="12 13" key="1">
    <citation type="submission" date="2016-04" db="EMBL/GenBank/DDBJ databases">
        <title>A degradative enzymes factory behind the ericoid mycorrhizal symbiosis.</title>
        <authorList>
            <consortium name="DOE Joint Genome Institute"/>
            <person name="Martino E."/>
            <person name="Morin E."/>
            <person name="Grelet G."/>
            <person name="Kuo A."/>
            <person name="Kohler A."/>
            <person name="Daghino S."/>
            <person name="Barry K."/>
            <person name="Choi C."/>
            <person name="Cichocki N."/>
            <person name="Clum A."/>
            <person name="Copeland A."/>
            <person name="Hainaut M."/>
            <person name="Haridas S."/>
            <person name="Labutti K."/>
            <person name="Lindquist E."/>
            <person name="Lipzen A."/>
            <person name="Khouja H.-R."/>
            <person name="Murat C."/>
            <person name="Ohm R."/>
            <person name="Olson A."/>
            <person name="Spatafora J."/>
            <person name="Veneault-Fourrey C."/>
            <person name="Henrissat B."/>
            <person name="Grigoriev I."/>
            <person name="Martin F."/>
            <person name="Perotto S."/>
        </authorList>
    </citation>
    <scope>NUCLEOTIDE SEQUENCE [LARGE SCALE GENOMIC DNA]</scope>
    <source>
        <strain evidence="12 13">E</strain>
    </source>
</reference>
<sequence length="1327" mass="147793">MTSREILYLLIAHVFLDLAVLIVECQNKTSILLPHYQRLTPEERAGILERTFFWWINPILMKGHRSILIDADLPRTGEELSSRKLHRNILRTDLPYVLLDCFKRPVSAAILPRLFLITFRYSQPVLINISVRYISNAPKEKESTDIGCWLIVGALVVYVGLALSKAAYQHQLNLLQVMTRGALIGLIYQRSLNVRNTSYDDGNAVTLMSTDVDNVQGVGEMFHETWAQLLEVTIGTSLLATQIGWLWPIPLIIIMFCSRMSQYVATHLNCKQRDWSVATQKRISMTISMLSSAKSIKMLGISEAIQSKVQDLRLHEIAMSKKLRWMMVGYNASSNALGIFTPPITLVVFAIVSRNRGDQKLEAGTAFTTISLMVFITHPANMLMTIWPRAVACMTNFERIQRYLLESHRQVNRLDLKKTVLEAPTSDPEDGTACCALVADKISVQYSSSLQPILQDINFKVKTGCFWIFSGNVGSGKTTLAQVILGEVPPSSGSMAVSTRCVGFCPQTPWLPSSSIKKIICEHADSDLEWYKTVIYACGLEKDLDAFPKRDQTQIGSRGIKLSGGQRQRVALARAVYSRCDIVVLGDLFSALDGATEHHVVQHLLSPTGLLQQSGTTVILMTNNVRQYSLADHVVILGESQIRLQGAPEVVLYSSRQILKTIIDDKEMKTSRQFDELVVKHRAQTNSTETAALNLTRRTGDLAVYGYYFKSVGVLNYIILACSMASYSFFLLFSQYWVKWWTESESDQTWYYVGGYLIFAFIYWSSTNGTMWSTIIKIAPHSGIVLHYNLLKSIIGAPLSLYSKSEIGTLLNRFSQDIQLVDKKLPPALSSLTTQICKLSMQAAMLFIAQKQILVTLPFCAMVFYFVQKIYLRTSRQLRFLELESRSAVYSSFLETVEGITTIRAFGWQNKFESRNIAELEISQSPFYLLMCLQRWLNIVLDLLVAGIAVGVISIAIAFRGTMTGGQIVVALNMILLVNKTLLTLVTSYTNLEISLGAIARLKETIQETPQEDGSEEDYAIQGWPSAGAVKVDDLEVSYIPGKLDLCDMSLEVKAGQRLILCGRTGSGKSTFVLSLLRLLDPRSGSITADGTNISKIARSVVWQKCFISVPQDPFLLPDATLRFNMDPNEHYQDEEITAALEKTRLGDQFSQCGVNGHHPLPTGDRVEDQVTTSTVSHILDSPLSSLPQLSTGEQQLLSLARAVLRAQPPSFPNAIPYTDHIPTPAIIKPILLLDEATSSLDEETEAIIYDIIQQEFTDKGHTDIEISHRLGALKKGWKSGRDVLVRMADGRVTEIGDLSDVLGRGIAGEDASTDFGVGGSETVDRH</sequence>
<protein>
    <submittedName>
        <fullName evidence="12">ATP-binding cassette transporter</fullName>
    </submittedName>
</protein>
<keyword evidence="13" id="KW-1185">Reference proteome</keyword>
<proteinExistence type="predicted"/>
<evidence type="ECO:0000259" key="10">
    <source>
        <dbReference type="PROSITE" id="PS50893"/>
    </source>
</evidence>
<evidence type="ECO:0000313" key="13">
    <source>
        <dbReference type="Proteomes" id="UP000235371"/>
    </source>
</evidence>
<keyword evidence="6 8" id="KW-1133">Transmembrane helix</keyword>
<evidence type="ECO:0000313" key="12">
    <source>
        <dbReference type="EMBL" id="PMD63985.1"/>
    </source>
</evidence>
<dbReference type="CDD" id="cd18579">
    <property type="entry name" value="ABC_6TM_ABCC_D1"/>
    <property type="match status" value="1"/>
</dbReference>
<dbReference type="InterPro" id="IPR050173">
    <property type="entry name" value="ABC_transporter_C-like"/>
</dbReference>
<feature type="chain" id="PRO_5014402895" evidence="9">
    <location>
        <begin position="26"/>
        <end position="1327"/>
    </location>
</feature>
<evidence type="ECO:0000256" key="5">
    <source>
        <dbReference type="ARBA" id="ARBA00022840"/>
    </source>
</evidence>
<dbReference type="GeneID" id="36592650"/>
<dbReference type="SMART" id="SM00382">
    <property type="entry name" value="AAA"/>
    <property type="match status" value="2"/>
</dbReference>
<evidence type="ECO:0000259" key="11">
    <source>
        <dbReference type="PROSITE" id="PS50929"/>
    </source>
</evidence>
<feature type="transmembrane region" description="Helical" evidence="8">
    <location>
        <begin position="714"/>
        <end position="737"/>
    </location>
</feature>
<feature type="domain" description="ABC transmembrane type-1" evidence="11">
    <location>
        <begin position="718"/>
        <end position="993"/>
    </location>
</feature>
<gene>
    <name evidence="12" type="ORF">K444DRAFT_641095</name>
</gene>
<dbReference type="InterPro" id="IPR003439">
    <property type="entry name" value="ABC_transporter-like_ATP-bd"/>
</dbReference>
<dbReference type="PROSITE" id="PS50929">
    <property type="entry name" value="ABC_TM1F"/>
    <property type="match status" value="2"/>
</dbReference>
<feature type="transmembrane region" description="Helical" evidence="8">
    <location>
        <begin position="936"/>
        <end position="959"/>
    </location>
</feature>
<evidence type="ECO:0000256" key="7">
    <source>
        <dbReference type="ARBA" id="ARBA00023136"/>
    </source>
</evidence>
<keyword evidence="2" id="KW-0813">Transport</keyword>
<dbReference type="RefSeq" id="XP_024740889.1">
    <property type="nucleotide sequence ID" value="XM_024884573.1"/>
</dbReference>
<feature type="transmembrane region" description="Helical" evidence="8">
    <location>
        <begin position="328"/>
        <end position="352"/>
    </location>
</feature>
<dbReference type="PROSITE" id="PS50893">
    <property type="entry name" value="ABC_TRANSPORTER_2"/>
    <property type="match status" value="2"/>
</dbReference>
<evidence type="ECO:0000256" key="1">
    <source>
        <dbReference type="ARBA" id="ARBA00004141"/>
    </source>
</evidence>
<dbReference type="GO" id="GO:0140359">
    <property type="term" value="F:ABC-type transporter activity"/>
    <property type="evidence" value="ECO:0007669"/>
    <property type="project" value="InterPro"/>
</dbReference>
<evidence type="ECO:0000256" key="6">
    <source>
        <dbReference type="ARBA" id="ARBA00022989"/>
    </source>
</evidence>
<feature type="transmembrane region" description="Helical" evidence="8">
    <location>
        <begin position="853"/>
        <end position="872"/>
    </location>
</feature>
<dbReference type="Gene3D" id="3.40.50.300">
    <property type="entry name" value="P-loop containing nucleotide triphosphate hydrolases"/>
    <property type="match status" value="2"/>
</dbReference>
<keyword evidence="4" id="KW-0547">Nucleotide-binding</keyword>
<dbReference type="InterPro" id="IPR027417">
    <property type="entry name" value="P-loop_NTPase"/>
</dbReference>
<feature type="domain" description="ABC transporter" evidence="10">
    <location>
        <begin position="1030"/>
        <end position="1315"/>
    </location>
</feature>
<feature type="signal peptide" evidence="9">
    <location>
        <begin position="1"/>
        <end position="25"/>
    </location>
</feature>
<keyword evidence="7 8" id="KW-0472">Membrane</keyword>
<name>A0A2J6TLT4_9HELO</name>
<dbReference type="STRING" id="1095630.A0A2J6TLT4"/>
<dbReference type="GO" id="GO:0016020">
    <property type="term" value="C:membrane"/>
    <property type="evidence" value="ECO:0007669"/>
    <property type="project" value="UniProtKB-SubCell"/>
</dbReference>
<dbReference type="InterPro" id="IPR036640">
    <property type="entry name" value="ABC1_TM_sf"/>
</dbReference>
<feature type="transmembrane region" description="Helical" evidence="8">
    <location>
        <begin position="364"/>
        <end position="387"/>
    </location>
</feature>
<dbReference type="InterPro" id="IPR044746">
    <property type="entry name" value="ABCC_6TM_D1"/>
</dbReference>
<accession>A0A2J6TLT4</accession>